<name>A0A2H0BJ30_9BACT</name>
<accession>A0A2H0BJ30</accession>
<dbReference type="InterPro" id="IPR041682">
    <property type="entry name" value="AAA_14"/>
</dbReference>
<dbReference type="InterPro" id="IPR025420">
    <property type="entry name" value="DUF4143"/>
</dbReference>
<feature type="domain" description="DUF4143" evidence="2">
    <location>
        <begin position="215"/>
        <end position="350"/>
    </location>
</feature>
<dbReference type="PANTHER" id="PTHR33295">
    <property type="entry name" value="ATPASE"/>
    <property type="match status" value="1"/>
</dbReference>
<proteinExistence type="predicted"/>
<dbReference type="Pfam" id="PF13173">
    <property type="entry name" value="AAA_14"/>
    <property type="match status" value="1"/>
</dbReference>
<dbReference type="Pfam" id="PF13635">
    <property type="entry name" value="DUF4143"/>
    <property type="match status" value="1"/>
</dbReference>
<dbReference type="InterPro" id="IPR027417">
    <property type="entry name" value="P-loop_NTPase"/>
</dbReference>
<dbReference type="AlphaFoldDB" id="A0A2H0BJ30"/>
<protein>
    <recommendedName>
        <fullName evidence="5">AAA family ATPase</fullName>
    </recommendedName>
</protein>
<organism evidence="3 4">
    <name type="scientific">Candidatus Woesebacteria bacterium CG22_combo_CG10-13_8_21_14_all_39_10</name>
    <dbReference type="NCBI Taxonomy" id="1975059"/>
    <lineage>
        <taxon>Bacteria</taxon>
        <taxon>Candidatus Woeseibacteriota</taxon>
    </lineage>
</organism>
<feature type="domain" description="AAA" evidence="1">
    <location>
        <begin position="36"/>
        <end position="162"/>
    </location>
</feature>
<reference evidence="3 4" key="1">
    <citation type="submission" date="2017-09" db="EMBL/GenBank/DDBJ databases">
        <title>Depth-based differentiation of microbial function through sediment-hosted aquifers and enrichment of novel symbionts in the deep terrestrial subsurface.</title>
        <authorList>
            <person name="Probst A.J."/>
            <person name="Ladd B."/>
            <person name="Jarett J.K."/>
            <person name="Geller-Mcgrath D.E."/>
            <person name="Sieber C.M."/>
            <person name="Emerson J.B."/>
            <person name="Anantharaman K."/>
            <person name="Thomas B.C."/>
            <person name="Malmstrom R."/>
            <person name="Stieglmeier M."/>
            <person name="Klingl A."/>
            <person name="Woyke T."/>
            <person name="Ryan C.M."/>
            <person name="Banfield J.F."/>
        </authorList>
    </citation>
    <scope>NUCLEOTIDE SEQUENCE [LARGE SCALE GENOMIC DNA]</scope>
    <source>
        <strain evidence="3">CG22_combo_CG10-13_8_21_14_all_39_10</strain>
    </source>
</reference>
<evidence type="ECO:0000259" key="1">
    <source>
        <dbReference type="Pfam" id="PF13173"/>
    </source>
</evidence>
<dbReference type="PANTHER" id="PTHR33295:SF8">
    <property type="entry name" value="AAA+ ATPASE DOMAIN-CONTAINING PROTEIN"/>
    <property type="match status" value="1"/>
</dbReference>
<dbReference type="EMBL" id="PCSW01000050">
    <property type="protein sequence ID" value="PIP57706.1"/>
    <property type="molecule type" value="Genomic_DNA"/>
</dbReference>
<comment type="caution">
    <text evidence="3">The sequence shown here is derived from an EMBL/GenBank/DDBJ whole genome shotgun (WGS) entry which is preliminary data.</text>
</comment>
<gene>
    <name evidence="3" type="ORF">COX03_01660</name>
</gene>
<dbReference type="SUPFAM" id="SSF52540">
    <property type="entry name" value="P-loop containing nucleoside triphosphate hydrolases"/>
    <property type="match status" value="1"/>
</dbReference>
<evidence type="ECO:0000313" key="4">
    <source>
        <dbReference type="Proteomes" id="UP000229847"/>
    </source>
</evidence>
<dbReference type="Proteomes" id="UP000229847">
    <property type="component" value="Unassembled WGS sequence"/>
</dbReference>
<evidence type="ECO:0000259" key="2">
    <source>
        <dbReference type="Pfam" id="PF13635"/>
    </source>
</evidence>
<evidence type="ECO:0008006" key="5">
    <source>
        <dbReference type="Google" id="ProtNLM"/>
    </source>
</evidence>
<sequence length="421" mass="48699">MSQLAENLIKEWWARPLPKVIPREVDLLNFHNLPVKKIVSIVGFRRSGKTYTLLDLAAKIGQKNCVYINFEDERIPQKINLLTDITDSLTELSGKKSFTLLFDEIQNIPGWETWARRIAETTNHKLFITGSSSRLASSDLPTNLRGRSLTVEIKPLNFREFLKFKNTDFSSLPKPELLNLTREYITYGGFPEIVLVEEGKKLLIIDEYYKTFLTRDVIERHKIRNSETLVSLIKLLLNSSYYTASKLTGDLKSAGFDAGKATTTRYLSFLQESFFLKTGKLHSPSVKNRLKAAQKPYFIDNFFLSRYSTEFSQNLGRLMENTVAQNLSNFYYWRDYQGHEIDFVIQRVESTEELIQVSFVSNKSEINKRETENLAKAARILKCQNLTLITWDLDGKIEKGNFLINLISLPKWLMEFPLESK</sequence>
<evidence type="ECO:0000313" key="3">
    <source>
        <dbReference type="EMBL" id="PIP57706.1"/>
    </source>
</evidence>